<dbReference type="Proteomes" id="UP000054359">
    <property type="component" value="Unassembled WGS sequence"/>
</dbReference>
<feature type="non-terminal residue" evidence="6">
    <location>
        <position position="157"/>
    </location>
</feature>
<dbReference type="GO" id="GO:0008623">
    <property type="term" value="C:CHRAC"/>
    <property type="evidence" value="ECO:0007669"/>
    <property type="project" value="TreeGrafter"/>
</dbReference>
<sequence length="157" mass="16875">MTEKVDELALPSAVIMRILKDAIPDGINVSREARAAVARAAAIFVLYTTASASQVQATSQRKTLSATDVFLALEDMLFEDMIDPIKESLNAYHAEKGKKDSSSTSPTKSSSFPKAKKRRSQSTTAVEPETANVILEASSCDLQCEEIEIGNSSTCAD</sequence>
<evidence type="ECO:0000256" key="4">
    <source>
        <dbReference type="SAM" id="MobiDB-lite"/>
    </source>
</evidence>
<organism evidence="6 7">
    <name type="scientific">Stegodyphus mimosarum</name>
    <name type="common">African social velvet spider</name>
    <dbReference type="NCBI Taxonomy" id="407821"/>
    <lineage>
        <taxon>Eukaryota</taxon>
        <taxon>Metazoa</taxon>
        <taxon>Ecdysozoa</taxon>
        <taxon>Arthropoda</taxon>
        <taxon>Chelicerata</taxon>
        <taxon>Arachnida</taxon>
        <taxon>Araneae</taxon>
        <taxon>Araneomorphae</taxon>
        <taxon>Entelegynae</taxon>
        <taxon>Eresoidea</taxon>
        <taxon>Eresidae</taxon>
        <taxon>Stegodyphus</taxon>
    </lineage>
</organism>
<dbReference type="GO" id="GO:0046982">
    <property type="term" value="F:protein heterodimerization activity"/>
    <property type="evidence" value="ECO:0007669"/>
    <property type="project" value="InterPro"/>
</dbReference>
<feature type="domain" description="Transcription factor CBF/NF-Y/archaeal histone" evidence="5">
    <location>
        <begin position="10"/>
        <end position="73"/>
    </location>
</feature>
<evidence type="ECO:0000256" key="2">
    <source>
        <dbReference type="ARBA" id="ARBA00023242"/>
    </source>
</evidence>
<dbReference type="GO" id="GO:0008622">
    <property type="term" value="C:epsilon DNA polymerase complex"/>
    <property type="evidence" value="ECO:0007669"/>
    <property type="project" value="TreeGrafter"/>
</dbReference>
<dbReference type="GO" id="GO:0031490">
    <property type="term" value="F:chromatin DNA binding"/>
    <property type="evidence" value="ECO:0007669"/>
    <property type="project" value="TreeGrafter"/>
</dbReference>
<comment type="subcellular location">
    <subcellularLocation>
        <location evidence="1">Nucleus</location>
    </subcellularLocation>
</comment>
<evidence type="ECO:0000256" key="1">
    <source>
        <dbReference type="ARBA" id="ARBA00004123"/>
    </source>
</evidence>
<gene>
    <name evidence="6" type="ORF">X975_12769</name>
</gene>
<keyword evidence="2" id="KW-0539">Nucleus</keyword>
<dbReference type="AlphaFoldDB" id="A0A087UG61"/>
<evidence type="ECO:0000313" key="6">
    <source>
        <dbReference type="EMBL" id="KFM76350.1"/>
    </source>
</evidence>
<dbReference type="InterPro" id="IPR003958">
    <property type="entry name" value="CBFA_NFYB_domain"/>
</dbReference>
<evidence type="ECO:0000259" key="5">
    <source>
        <dbReference type="Pfam" id="PF00808"/>
    </source>
</evidence>
<protein>
    <recommendedName>
        <fullName evidence="3">DNA polymerase epsilon subunit 3</fullName>
    </recommendedName>
</protein>
<dbReference type="OrthoDB" id="1707486at2759"/>
<dbReference type="GO" id="GO:0031507">
    <property type="term" value="P:heterochromatin formation"/>
    <property type="evidence" value="ECO:0007669"/>
    <property type="project" value="TreeGrafter"/>
</dbReference>
<dbReference type="InterPro" id="IPR051377">
    <property type="entry name" value="DNA_Pol-Epsilon_Subunit"/>
</dbReference>
<reference evidence="6 7" key="1">
    <citation type="submission" date="2013-11" db="EMBL/GenBank/DDBJ databases">
        <title>Genome sequencing of Stegodyphus mimosarum.</title>
        <authorList>
            <person name="Bechsgaard J."/>
        </authorList>
    </citation>
    <scope>NUCLEOTIDE SEQUENCE [LARGE SCALE GENOMIC DNA]</scope>
</reference>
<dbReference type="EMBL" id="KK119664">
    <property type="protein sequence ID" value="KFM76350.1"/>
    <property type="molecule type" value="Genomic_DNA"/>
</dbReference>
<dbReference type="InterPro" id="IPR009072">
    <property type="entry name" value="Histone-fold"/>
</dbReference>
<dbReference type="CDD" id="cd22928">
    <property type="entry name" value="HFD_POLE3_DPB4"/>
    <property type="match status" value="1"/>
</dbReference>
<feature type="compositionally biased region" description="Low complexity" evidence="4">
    <location>
        <begin position="102"/>
        <end position="113"/>
    </location>
</feature>
<dbReference type="Gene3D" id="1.10.20.10">
    <property type="entry name" value="Histone, subunit A"/>
    <property type="match status" value="1"/>
</dbReference>
<dbReference type="GO" id="GO:0006974">
    <property type="term" value="P:DNA damage response"/>
    <property type="evidence" value="ECO:0007669"/>
    <property type="project" value="TreeGrafter"/>
</dbReference>
<dbReference type="STRING" id="407821.A0A087UG61"/>
<evidence type="ECO:0000256" key="3">
    <source>
        <dbReference type="ARBA" id="ARBA00039793"/>
    </source>
</evidence>
<dbReference type="PANTHER" id="PTHR46172">
    <property type="entry name" value="DNA POLYMERASE EPSILON SUBUNIT 3"/>
    <property type="match status" value="1"/>
</dbReference>
<dbReference type="PANTHER" id="PTHR46172:SF1">
    <property type="entry name" value="DNA POLYMERASE EPSILON SUBUNIT 3"/>
    <property type="match status" value="1"/>
</dbReference>
<dbReference type="OMA" id="QCEEIEI"/>
<evidence type="ECO:0000313" key="7">
    <source>
        <dbReference type="Proteomes" id="UP000054359"/>
    </source>
</evidence>
<keyword evidence="7" id="KW-1185">Reference proteome</keyword>
<dbReference type="GO" id="GO:0006272">
    <property type="term" value="P:leading strand elongation"/>
    <property type="evidence" value="ECO:0007669"/>
    <property type="project" value="TreeGrafter"/>
</dbReference>
<name>A0A087UG61_STEMI</name>
<feature type="region of interest" description="Disordered" evidence="4">
    <location>
        <begin position="93"/>
        <end position="130"/>
    </location>
</feature>
<accession>A0A087UG61</accession>
<dbReference type="Pfam" id="PF00808">
    <property type="entry name" value="CBFD_NFYB_HMF"/>
    <property type="match status" value="1"/>
</dbReference>
<dbReference type="SUPFAM" id="SSF47113">
    <property type="entry name" value="Histone-fold"/>
    <property type="match status" value="1"/>
</dbReference>
<proteinExistence type="predicted"/>